<feature type="region of interest" description="Disordered" evidence="2">
    <location>
        <begin position="343"/>
        <end position="390"/>
    </location>
</feature>
<dbReference type="PANTHER" id="PTHR12329:SF5">
    <property type="entry name" value="STARVIN, ISOFORM E"/>
    <property type="match status" value="1"/>
</dbReference>
<dbReference type="PROSITE" id="PS51035">
    <property type="entry name" value="BAG"/>
    <property type="match status" value="1"/>
</dbReference>
<dbReference type="SUPFAM" id="SSF63491">
    <property type="entry name" value="BAG domain"/>
    <property type="match status" value="1"/>
</dbReference>
<sequence length="675" mass="76917">MSYYFRDKPRFSEKLRDKMGDELFQELKQHLDDDIKFEPSSRSTRDPFERHSNFSRGFPFDDQGFGRLGDIRSQLDNLASRHPEFADHLLGPPWGDVPLHGTLRNRRRGSGSGNSHQGHPDEDARSQASGSSAASAASGASGVSSHGEPEQMYHHHHHQNIPNNIPQYGLRNTMDIGQHHHNMDNAEKMNREQRSASAPPENRQQIKEEVNQQQQPSQRNQRFISRVDITPQFNQQTDEKRSMPKPQQPSTMPQQQQSNVRHIPIFVEGRDEPVIPKNIDEPTISTRQQSPSGFYSTQFDDTPSKFSTPPHFQRPSTFNQHFGNRHRDWSPHFQDSFTDVFDHPSVRRTSQPSQSMPFRQSRQQQHHHHQQPPPPPQPPSSSSPPQQQFEKRPLHNEYMYCEPQMGQSQSQAPVQQEAPQEQPKRTIFVPKDPLEKVDVVQKEVDSLTEQIKLWNGNSKTDKQYIYLDEMLTRELIKLDDIETEGKDNVRQARKNTIKSIQNSISLLESKVSSAQSTVEQEITDEVKTKEMEIIPVSEANEQENKTEAIPLPAIPSSPTKESAENIENVEGKQTTDTCSNDTMQLDESQISQTEVAPVVMEVEQNNSVDNAAPQNIQESNQTQSETAETNDKEETNATSKNGKSPKKLRKTKKQPPISKEPIPLPAAENNCLNVK</sequence>
<feature type="compositionally biased region" description="Basic residues" evidence="2">
    <location>
        <begin position="643"/>
        <end position="653"/>
    </location>
</feature>
<reference evidence="4" key="2">
    <citation type="submission" date="2023-03" db="EMBL/GenBank/DDBJ databases">
        <authorList>
            <person name="Inwood S.N."/>
            <person name="Skelly J.G."/>
            <person name="Guhlin J."/>
            <person name="Harrop T.W.R."/>
            <person name="Goldson S.G."/>
            <person name="Dearden P.K."/>
        </authorList>
    </citation>
    <scope>NUCLEOTIDE SEQUENCE</scope>
    <source>
        <strain evidence="4">Lincoln</strain>
        <tissue evidence="4">Whole body</tissue>
    </source>
</reference>
<feature type="domain" description="BAG" evidence="3">
    <location>
        <begin position="433"/>
        <end position="511"/>
    </location>
</feature>
<dbReference type="PANTHER" id="PTHR12329">
    <property type="entry name" value="BCL2-ASSOCIATED ATHANOGENE"/>
    <property type="match status" value="1"/>
</dbReference>
<dbReference type="GO" id="GO:0051087">
    <property type="term" value="F:protein-folding chaperone binding"/>
    <property type="evidence" value="ECO:0007669"/>
    <property type="project" value="InterPro"/>
</dbReference>
<feature type="compositionally biased region" description="Polar residues" evidence="2">
    <location>
        <begin position="283"/>
        <end position="307"/>
    </location>
</feature>
<name>A0AA39F2U2_MICHY</name>
<accession>A0AA39F2U2</accession>
<feature type="compositionally biased region" description="Low complexity" evidence="2">
    <location>
        <begin position="211"/>
        <end position="222"/>
    </location>
</feature>
<evidence type="ECO:0000256" key="2">
    <source>
        <dbReference type="SAM" id="MobiDB-lite"/>
    </source>
</evidence>
<feature type="compositionally biased region" description="Low complexity" evidence="2">
    <location>
        <begin position="244"/>
        <end position="258"/>
    </location>
</feature>
<feature type="compositionally biased region" description="Low complexity" evidence="2">
    <location>
        <begin position="126"/>
        <end position="145"/>
    </location>
</feature>
<feature type="region of interest" description="Disordered" evidence="2">
    <location>
        <begin position="404"/>
        <end position="427"/>
    </location>
</feature>
<feature type="compositionally biased region" description="Low complexity" evidence="2">
    <location>
        <begin position="407"/>
        <end position="421"/>
    </location>
</feature>
<dbReference type="GO" id="GO:0000774">
    <property type="term" value="F:adenyl-nucleotide exchange factor activity"/>
    <property type="evidence" value="ECO:0007669"/>
    <property type="project" value="TreeGrafter"/>
</dbReference>
<feature type="region of interest" description="Disordered" evidence="2">
    <location>
        <begin position="541"/>
        <end position="675"/>
    </location>
</feature>
<dbReference type="Proteomes" id="UP001168972">
    <property type="component" value="Unassembled WGS sequence"/>
</dbReference>
<evidence type="ECO:0000259" key="3">
    <source>
        <dbReference type="PROSITE" id="PS51035"/>
    </source>
</evidence>
<dbReference type="InterPro" id="IPR036533">
    <property type="entry name" value="BAG_dom_sf"/>
</dbReference>
<dbReference type="GO" id="GO:0016020">
    <property type="term" value="C:membrane"/>
    <property type="evidence" value="ECO:0007669"/>
    <property type="project" value="TreeGrafter"/>
</dbReference>
<gene>
    <name evidence="4" type="ORF">PV327_008296</name>
</gene>
<dbReference type="InterPro" id="IPR003103">
    <property type="entry name" value="BAG_domain"/>
</dbReference>
<dbReference type="AlphaFoldDB" id="A0AA39F2U2"/>
<evidence type="ECO:0000313" key="4">
    <source>
        <dbReference type="EMBL" id="KAK0161893.1"/>
    </source>
</evidence>
<feature type="compositionally biased region" description="Basic and acidic residues" evidence="2">
    <location>
        <begin position="177"/>
        <end position="194"/>
    </location>
</feature>
<keyword evidence="1" id="KW-0143">Chaperone</keyword>
<evidence type="ECO:0000313" key="5">
    <source>
        <dbReference type="Proteomes" id="UP001168972"/>
    </source>
</evidence>
<feature type="region of interest" description="Disordered" evidence="2">
    <location>
        <begin position="85"/>
        <end position="259"/>
    </location>
</feature>
<feature type="region of interest" description="Disordered" evidence="2">
    <location>
        <begin position="37"/>
        <end position="66"/>
    </location>
</feature>
<feature type="compositionally biased region" description="Polar residues" evidence="2">
    <location>
        <begin position="571"/>
        <end position="594"/>
    </location>
</feature>
<comment type="caution">
    <text evidence="4">The sequence shown here is derived from an EMBL/GenBank/DDBJ whole genome shotgun (WGS) entry which is preliminary data.</text>
</comment>
<evidence type="ECO:0000256" key="1">
    <source>
        <dbReference type="ARBA" id="ARBA00023186"/>
    </source>
</evidence>
<dbReference type="InterPro" id="IPR039773">
    <property type="entry name" value="BAG_chaperone_regulator"/>
</dbReference>
<dbReference type="Gene3D" id="1.20.58.120">
    <property type="entry name" value="BAG domain"/>
    <property type="match status" value="1"/>
</dbReference>
<reference evidence="4" key="1">
    <citation type="journal article" date="2023" name="bioRxiv">
        <title>Scaffold-level genome assemblies of two parasitoid biocontrol wasps reveal the parthenogenesis mechanism and an associated novel virus.</title>
        <authorList>
            <person name="Inwood S."/>
            <person name="Skelly J."/>
            <person name="Guhlin J."/>
            <person name="Harrop T."/>
            <person name="Goldson S."/>
            <person name="Dearden P."/>
        </authorList>
    </citation>
    <scope>NUCLEOTIDE SEQUENCE</scope>
    <source>
        <strain evidence="4">Lincoln</strain>
        <tissue evidence="4">Whole body</tissue>
    </source>
</reference>
<feature type="compositionally biased region" description="Polar residues" evidence="2">
    <location>
        <begin position="603"/>
        <end position="627"/>
    </location>
</feature>
<feature type="compositionally biased region" description="Polar residues" evidence="2">
    <location>
        <begin position="347"/>
        <end position="362"/>
    </location>
</feature>
<dbReference type="EMBL" id="JAQQBR010001834">
    <property type="protein sequence ID" value="KAK0161893.1"/>
    <property type="molecule type" value="Genomic_DNA"/>
</dbReference>
<dbReference type="Pfam" id="PF02179">
    <property type="entry name" value="BAG"/>
    <property type="match status" value="1"/>
</dbReference>
<keyword evidence="5" id="KW-1185">Reference proteome</keyword>
<feature type="region of interest" description="Disordered" evidence="2">
    <location>
        <begin position="281"/>
        <end position="330"/>
    </location>
</feature>
<dbReference type="GO" id="GO:0050821">
    <property type="term" value="P:protein stabilization"/>
    <property type="evidence" value="ECO:0007669"/>
    <property type="project" value="TreeGrafter"/>
</dbReference>
<feature type="compositionally biased region" description="Basic and acidic residues" evidence="2">
    <location>
        <begin position="37"/>
        <end position="52"/>
    </location>
</feature>
<feature type="compositionally biased region" description="Pro residues" evidence="2">
    <location>
        <begin position="371"/>
        <end position="382"/>
    </location>
</feature>
<dbReference type="GO" id="GO:0005634">
    <property type="term" value="C:nucleus"/>
    <property type="evidence" value="ECO:0007669"/>
    <property type="project" value="TreeGrafter"/>
</dbReference>
<protein>
    <recommendedName>
        <fullName evidence="3">BAG domain-containing protein</fullName>
    </recommendedName>
</protein>
<dbReference type="SMART" id="SM00264">
    <property type="entry name" value="BAG"/>
    <property type="match status" value="1"/>
</dbReference>
<organism evidence="4 5">
    <name type="scientific">Microctonus hyperodae</name>
    <name type="common">Parasitoid wasp</name>
    <dbReference type="NCBI Taxonomy" id="165561"/>
    <lineage>
        <taxon>Eukaryota</taxon>
        <taxon>Metazoa</taxon>
        <taxon>Ecdysozoa</taxon>
        <taxon>Arthropoda</taxon>
        <taxon>Hexapoda</taxon>
        <taxon>Insecta</taxon>
        <taxon>Pterygota</taxon>
        <taxon>Neoptera</taxon>
        <taxon>Endopterygota</taxon>
        <taxon>Hymenoptera</taxon>
        <taxon>Apocrita</taxon>
        <taxon>Ichneumonoidea</taxon>
        <taxon>Braconidae</taxon>
        <taxon>Euphorinae</taxon>
        <taxon>Microctonus</taxon>
    </lineage>
</organism>
<proteinExistence type="predicted"/>
<dbReference type="GO" id="GO:0005829">
    <property type="term" value="C:cytosol"/>
    <property type="evidence" value="ECO:0007669"/>
    <property type="project" value="TreeGrafter"/>
</dbReference>